<keyword evidence="2 5" id="KW-0067">ATP-binding</keyword>
<dbReference type="GO" id="GO:0016887">
    <property type="term" value="F:ATP hydrolysis activity"/>
    <property type="evidence" value="ECO:0007669"/>
    <property type="project" value="InterPro"/>
</dbReference>
<dbReference type="Gene3D" id="3.40.50.300">
    <property type="entry name" value="P-loop containing nucleotide triphosphate hydrolases"/>
    <property type="match status" value="1"/>
</dbReference>
<feature type="region of interest" description="Disordered" evidence="3">
    <location>
        <begin position="263"/>
        <end position="283"/>
    </location>
</feature>
<name>A0A1H9RXG8_9ACTN</name>
<evidence type="ECO:0000256" key="1">
    <source>
        <dbReference type="ARBA" id="ARBA00022741"/>
    </source>
</evidence>
<dbReference type="RefSeq" id="WP_091969065.1">
    <property type="nucleotide sequence ID" value="NZ_FOGZ01000010.1"/>
</dbReference>
<dbReference type="Proteomes" id="UP000198815">
    <property type="component" value="Unassembled WGS sequence"/>
</dbReference>
<keyword evidence="6" id="KW-1185">Reference proteome</keyword>
<dbReference type="GO" id="GO:0005524">
    <property type="term" value="F:ATP binding"/>
    <property type="evidence" value="ECO:0007669"/>
    <property type="project" value="UniProtKB-KW"/>
</dbReference>
<dbReference type="CDD" id="cd03214">
    <property type="entry name" value="ABC_Iron-Siderophores_B12_Hemin"/>
    <property type="match status" value="1"/>
</dbReference>
<dbReference type="OrthoDB" id="5296765at2"/>
<organism evidence="5 6">
    <name type="scientific">Propionibacterium cyclohexanicum</name>
    <dbReference type="NCBI Taxonomy" id="64702"/>
    <lineage>
        <taxon>Bacteria</taxon>
        <taxon>Bacillati</taxon>
        <taxon>Actinomycetota</taxon>
        <taxon>Actinomycetes</taxon>
        <taxon>Propionibacteriales</taxon>
        <taxon>Propionibacteriaceae</taxon>
        <taxon>Propionibacterium</taxon>
    </lineage>
</organism>
<dbReference type="STRING" id="64702.SAMN05443377_11014"/>
<evidence type="ECO:0000256" key="2">
    <source>
        <dbReference type="ARBA" id="ARBA00022840"/>
    </source>
</evidence>
<gene>
    <name evidence="5" type="ORF">SAMN05443377_11014</name>
</gene>
<accession>A0A1H9RXG8</accession>
<reference evidence="5 6" key="1">
    <citation type="submission" date="2016-10" db="EMBL/GenBank/DDBJ databases">
        <authorList>
            <person name="de Groot N.N."/>
        </authorList>
    </citation>
    <scope>NUCLEOTIDE SEQUENCE [LARGE SCALE GENOMIC DNA]</scope>
    <source>
        <strain evidence="5 6">DSM 16859</strain>
    </source>
</reference>
<dbReference type="EMBL" id="FOGZ01000010">
    <property type="protein sequence ID" value="SER77500.1"/>
    <property type="molecule type" value="Genomic_DNA"/>
</dbReference>
<sequence>MSRRTLLAPSLAPTASTARAARLEARALSCGNQGRVVLSGVDLSVEPGESLALVGPNGSGKSTLIRALAGVSPAMAGRIMVNGQELSTMPSAERGRTIAVVSQDERPSGDLRIAELVELGLVPHRNPWSRPRREDRDTVLEALDRVGLRALADRPVSRTSGGELRRAILARGLVQGAPLLFLDEPTNHLDVHQQLSLLDLVRGLHRTVIAAVHDLDLAAAYFDRAALIDGGRLLELGEAQQVVTGEASAHCFHVDITPVENPRTGDTHLLMGSPQNPRPPQHH</sequence>
<dbReference type="SUPFAM" id="SSF52540">
    <property type="entry name" value="P-loop containing nucleoside triphosphate hydrolases"/>
    <property type="match status" value="1"/>
</dbReference>
<dbReference type="InterPro" id="IPR003439">
    <property type="entry name" value="ABC_transporter-like_ATP-bd"/>
</dbReference>
<evidence type="ECO:0000259" key="4">
    <source>
        <dbReference type="PROSITE" id="PS50893"/>
    </source>
</evidence>
<dbReference type="AlphaFoldDB" id="A0A1H9RXG8"/>
<keyword evidence="1" id="KW-0547">Nucleotide-binding</keyword>
<proteinExistence type="predicted"/>
<evidence type="ECO:0000256" key="3">
    <source>
        <dbReference type="SAM" id="MobiDB-lite"/>
    </source>
</evidence>
<evidence type="ECO:0000313" key="5">
    <source>
        <dbReference type="EMBL" id="SER77500.1"/>
    </source>
</evidence>
<dbReference type="PROSITE" id="PS50893">
    <property type="entry name" value="ABC_TRANSPORTER_2"/>
    <property type="match status" value="1"/>
</dbReference>
<dbReference type="Pfam" id="PF00005">
    <property type="entry name" value="ABC_tran"/>
    <property type="match status" value="1"/>
</dbReference>
<dbReference type="InterPro" id="IPR003593">
    <property type="entry name" value="AAA+_ATPase"/>
</dbReference>
<evidence type="ECO:0000313" key="6">
    <source>
        <dbReference type="Proteomes" id="UP000198815"/>
    </source>
</evidence>
<dbReference type="PANTHER" id="PTHR42794:SF2">
    <property type="entry name" value="ABC TRANSPORTER ATP-BINDING PROTEIN"/>
    <property type="match status" value="1"/>
</dbReference>
<protein>
    <submittedName>
        <fullName evidence="5">Iron complex transport system ATP-binding protein</fullName>
    </submittedName>
</protein>
<feature type="domain" description="ABC transporter" evidence="4">
    <location>
        <begin position="21"/>
        <end position="255"/>
    </location>
</feature>
<dbReference type="SMART" id="SM00382">
    <property type="entry name" value="AAA"/>
    <property type="match status" value="1"/>
</dbReference>
<dbReference type="InterPro" id="IPR027417">
    <property type="entry name" value="P-loop_NTPase"/>
</dbReference>
<dbReference type="PANTHER" id="PTHR42794">
    <property type="entry name" value="HEMIN IMPORT ATP-BINDING PROTEIN HMUV"/>
    <property type="match status" value="1"/>
</dbReference>